<sequence length="76" mass="8763">MPQIGKAPPLLTDEAVSAVVADATVRAQFDAEFYLESYPDVREARIDPFTHFMETGWKEGRRPSREFDTEFYLVSY</sequence>
<organism evidence="1 2">
    <name type="scientific">Muricoccus vinaceus</name>
    <dbReference type="NCBI Taxonomy" id="424704"/>
    <lineage>
        <taxon>Bacteria</taxon>
        <taxon>Pseudomonadati</taxon>
        <taxon>Pseudomonadota</taxon>
        <taxon>Alphaproteobacteria</taxon>
        <taxon>Acetobacterales</taxon>
        <taxon>Roseomonadaceae</taxon>
        <taxon>Muricoccus</taxon>
    </lineage>
</organism>
<evidence type="ECO:0000313" key="1">
    <source>
        <dbReference type="EMBL" id="MFC0386364.1"/>
    </source>
</evidence>
<keyword evidence="2" id="KW-1185">Reference proteome</keyword>
<gene>
    <name evidence="1" type="ORF">ACFFIC_12530</name>
</gene>
<comment type="caution">
    <text evidence="1">The sequence shown here is derived from an EMBL/GenBank/DDBJ whole genome shotgun (WGS) entry which is preliminary data.</text>
</comment>
<accession>A0ABV6IRX2</accession>
<proteinExistence type="predicted"/>
<dbReference type="EMBL" id="JBHLVZ010000031">
    <property type="protein sequence ID" value="MFC0386364.1"/>
    <property type="molecule type" value="Genomic_DNA"/>
</dbReference>
<protein>
    <submittedName>
        <fullName evidence="1">Uncharacterized protein</fullName>
    </submittedName>
</protein>
<evidence type="ECO:0000313" key="2">
    <source>
        <dbReference type="Proteomes" id="UP001589789"/>
    </source>
</evidence>
<name>A0ABV6IRX2_9PROT</name>
<feature type="non-terminal residue" evidence="1">
    <location>
        <position position="76"/>
    </location>
</feature>
<reference evidence="1 2" key="1">
    <citation type="submission" date="2024-09" db="EMBL/GenBank/DDBJ databases">
        <authorList>
            <person name="Sun Q."/>
            <person name="Mori K."/>
        </authorList>
    </citation>
    <scope>NUCLEOTIDE SEQUENCE [LARGE SCALE GENOMIC DNA]</scope>
    <source>
        <strain evidence="1 2">CCM 7468</strain>
    </source>
</reference>
<dbReference type="Proteomes" id="UP001589789">
    <property type="component" value="Unassembled WGS sequence"/>
</dbReference>